<feature type="domain" description="C3H1-type" evidence="14">
    <location>
        <begin position="70"/>
        <end position="97"/>
    </location>
</feature>
<dbReference type="EMBL" id="ML986484">
    <property type="protein sequence ID" value="KAF2281199.1"/>
    <property type="molecule type" value="Genomic_DNA"/>
</dbReference>
<keyword evidence="4 11" id="KW-0479">Metal-binding</keyword>
<dbReference type="Pfam" id="PF00642">
    <property type="entry name" value="zf-CCCH"/>
    <property type="match status" value="3"/>
</dbReference>
<dbReference type="GO" id="GO:0005634">
    <property type="term" value="C:nucleus"/>
    <property type="evidence" value="ECO:0007669"/>
    <property type="project" value="UniProtKB-SubCell"/>
</dbReference>
<feature type="compositionally biased region" description="Basic and acidic residues" evidence="13">
    <location>
        <begin position="180"/>
        <end position="224"/>
    </location>
</feature>
<dbReference type="RefSeq" id="XP_033658736.1">
    <property type="nucleotide sequence ID" value="XM_033793912.1"/>
</dbReference>
<dbReference type="GeneID" id="54547087"/>
<reference evidence="15" key="1">
    <citation type="journal article" date="2020" name="Stud. Mycol.">
        <title>101 Dothideomycetes genomes: a test case for predicting lifestyles and emergence of pathogens.</title>
        <authorList>
            <person name="Haridas S."/>
            <person name="Albert R."/>
            <person name="Binder M."/>
            <person name="Bloem J."/>
            <person name="Labutti K."/>
            <person name="Salamov A."/>
            <person name="Andreopoulos B."/>
            <person name="Baker S."/>
            <person name="Barry K."/>
            <person name="Bills G."/>
            <person name="Bluhm B."/>
            <person name="Cannon C."/>
            <person name="Castanera R."/>
            <person name="Culley D."/>
            <person name="Daum C."/>
            <person name="Ezra D."/>
            <person name="Gonzalez J."/>
            <person name="Henrissat B."/>
            <person name="Kuo A."/>
            <person name="Liang C."/>
            <person name="Lipzen A."/>
            <person name="Lutzoni F."/>
            <person name="Magnuson J."/>
            <person name="Mondo S."/>
            <person name="Nolan M."/>
            <person name="Ohm R."/>
            <person name="Pangilinan J."/>
            <person name="Park H.-J."/>
            <person name="Ramirez L."/>
            <person name="Alfaro M."/>
            <person name="Sun H."/>
            <person name="Tritt A."/>
            <person name="Yoshinaga Y."/>
            <person name="Zwiers L.-H."/>
            <person name="Turgeon B."/>
            <person name="Goodwin S."/>
            <person name="Spatafora J."/>
            <person name="Crous P."/>
            <person name="Grigoriev I."/>
        </authorList>
    </citation>
    <scope>NUCLEOTIDE SEQUENCE</scope>
    <source>
        <strain evidence="15">CBS 379.55</strain>
    </source>
</reference>
<evidence type="ECO:0000256" key="1">
    <source>
        <dbReference type="ARBA" id="ARBA00004123"/>
    </source>
</evidence>
<keyword evidence="6 11" id="KW-0863">Zinc-finger</keyword>
<evidence type="ECO:0000256" key="11">
    <source>
        <dbReference type="PROSITE-ProRule" id="PRU00723"/>
    </source>
</evidence>
<dbReference type="InterPro" id="IPR045348">
    <property type="entry name" value="CPSF4/Yth1"/>
</dbReference>
<evidence type="ECO:0000256" key="13">
    <source>
        <dbReference type="SAM" id="MobiDB-lite"/>
    </source>
</evidence>
<protein>
    <recommendedName>
        <fullName evidence="12">mRNA 3'-end-processing protein</fullName>
    </recommendedName>
</protein>
<evidence type="ECO:0000256" key="7">
    <source>
        <dbReference type="ARBA" id="ARBA00022833"/>
    </source>
</evidence>
<comment type="subcellular location">
    <subcellularLocation>
        <location evidence="1 12">Nucleus</location>
    </subcellularLocation>
</comment>
<dbReference type="InterPro" id="IPR000571">
    <property type="entry name" value="Znf_CCCH"/>
</dbReference>
<dbReference type="PANTHER" id="PTHR23102">
    <property type="entry name" value="CLEAVAGE AND POLYADENYLATION SPECIFICITY FACTOR SUBUNIT 4-RELATED"/>
    <property type="match status" value="1"/>
</dbReference>
<dbReference type="Gene3D" id="4.10.1000.10">
    <property type="entry name" value="Zinc finger, CCCH-type"/>
    <property type="match status" value="2"/>
</dbReference>
<proteinExistence type="inferred from homology"/>
<dbReference type="SUPFAM" id="SSF90229">
    <property type="entry name" value="CCCH zinc finger"/>
    <property type="match status" value="1"/>
</dbReference>
<feature type="domain" description="C3H1-type" evidence="14">
    <location>
        <begin position="98"/>
        <end position="126"/>
    </location>
</feature>
<evidence type="ECO:0000256" key="10">
    <source>
        <dbReference type="ARBA" id="ARBA00024826"/>
    </source>
</evidence>
<evidence type="ECO:0000313" key="15">
    <source>
        <dbReference type="EMBL" id="KAF2281199.1"/>
    </source>
</evidence>
<dbReference type="PROSITE" id="PS50103">
    <property type="entry name" value="ZF_C3H1"/>
    <property type="match status" value="5"/>
</dbReference>
<name>A0A6A6K1F4_WESOR</name>
<feature type="zinc finger region" description="C3H1-type" evidence="11">
    <location>
        <begin position="152"/>
        <end position="180"/>
    </location>
</feature>
<feature type="region of interest" description="Disordered" evidence="13">
    <location>
        <begin position="177"/>
        <end position="253"/>
    </location>
</feature>
<feature type="domain" description="C3H1-type" evidence="14">
    <location>
        <begin position="152"/>
        <end position="180"/>
    </location>
</feature>
<comment type="function">
    <text evidence="10 12">Component of the cleavage factor I (CF I) involved in pre-mRNA 3'-end processing.</text>
</comment>
<dbReference type="Pfam" id="PF14608">
    <property type="entry name" value="zf-CCCH_2"/>
    <property type="match status" value="1"/>
</dbReference>
<dbReference type="GO" id="GO:0008270">
    <property type="term" value="F:zinc ion binding"/>
    <property type="evidence" value="ECO:0007669"/>
    <property type="project" value="UniProtKB-KW"/>
</dbReference>
<organism evidence="15 16">
    <name type="scientific">Westerdykella ornata</name>
    <dbReference type="NCBI Taxonomy" id="318751"/>
    <lineage>
        <taxon>Eukaryota</taxon>
        <taxon>Fungi</taxon>
        <taxon>Dikarya</taxon>
        <taxon>Ascomycota</taxon>
        <taxon>Pezizomycotina</taxon>
        <taxon>Dothideomycetes</taxon>
        <taxon>Pleosporomycetidae</taxon>
        <taxon>Pleosporales</taxon>
        <taxon>Sporormiaceae</taxon>
        <taxon>Westerdykella</taxon>
    </lineage>
</organism>
<keyword evidence="7 11" id="KW-0862">Zinc</keyword>
<feature type="compositionally biased region" description="Basic residues" evidence="13">
    <location>
        <begin position="228"/>
        <end position="253"/>
    </location>
</feature>
<sequence>MTADVQGAVGAGTQTSPDAPHAPYQFNFSDFLRREYRFGLDPNRPACKAFMQGHCPLGSNCPDKHNVSTSYNNLVCKHWLRGLCKKGETCEFLHEYNLRRMPECSYYARTLTCSNGDDCLYLHIDPESKRPACPHYDRGFCPLGPHCALKHNKKDKICPFYLAGFCPEGKACKNGAHPRFPTDLKKPEVRVEKTKEELEQERLERELQREKEEEQERERDDRGIHSGAAHKFRGNWGDRKKRGGRRHRGRGGF</sequence>
<dbReference type="GO" id="GO:0031124">
    <property type="term" value="P:mRNA 3'-end processing"/>
    <property type="evidence" value="ECO:0007669"/>
    <property type="project" value="UniProtKB-UniRule"/>
</dbReference>
<feature type="domain" description="C3H1-type" evidence="14">
    <location>
        <begin position="127"/>
        <end position="151"/>
    </location>
</feature>
<dbReference type="OrthoDB" id="1914176at2759"/>
<dbReference type="FunFam" id="4.10.1000.10:FF:000012">
    <property type="entry name" value="cleavage and polyadenylation specificity factor subunit 4"/>
    <property type="match status" value="1"/>
</dbReference>
<dbReference type="AlphaFoldDB" id="A0A6A6K1F4"/>
<feature type="zinc finger region" description="C3H1-type" evidence="11">
    <location>
        <begin position="127"/>
        <end position="151"/>
    </location>
</feature>
<dbReference type="Proteomes" id="UP000800097">
    <property type="component" value="Unassembled WGS sequence"/>
</dbReference>
<dbReference type="PANTHER" id="PTHR23102:SF24">
    <property type="entry name" value="CLEAVAGE AND POLYADENYLATION SPECIFICITY FACTOR SUBUNIT 4"/>
    <property type="match status" value="1"/>
</dbReference>
<dbReference type="GO" id="GO:0003723">
    <property type="term" value="F:RNA binding"/>
    <property type="evidence" value="ECO:0007669"/>
    <property type="project" value="UniProtKB-UniRule"/>
</dbReference>
<evidence type="ECO:0000256" key="8">
    <source>
        <dbReference type="ARBA" id="ARBA00022884"/>
    </source>
</evidence>
<evidence type="ECO:0000256" key="4">
    <source>
        <dbReference type="ARBA" id="ARBA00022723"/>
    </source>
</evidence>
<feature type="zinc finger region" description="C3H1-type" evidence="11">
    <location>
        <begin position="41"/>
        <end position="68"/>
    </location>
</feature>
<evidence type="ECO:0000259" key="14">
    <source>
        <dbReference type="PROSITE" id="PS50103"/>
    </source>
</evidence>
<evidence type="ECO:0000256" key="2">
    <source>
        <dbReference type="ARBA" id="ARBA00008907"/>
    </source>
</evidence>
<keyword evidence="8 12" id="KW-0694">RNA-binding</keyword>
<evidence type="ECO:0000256" key="12">
    <source>
        <dbReference type="RuleBase" id="RU369008"/>
    </source>
</evidence>
<evidence type="ECO:0000256" key="9">
    <source>
        <dbReference type="ARBA" id="ARBA00023242"/>
    </source>
</evidence>
<keyword evidence="5 12" id="KW-0677">Repeat</keyword>
<feature type="zinc finger region" description="C3H1-type" evidence="11">
    <location>
        <begin position="70"/>
        <end position="97"/>
    </location>
</feature>
<evidence type="ECO:0000256" key="3">
    <source>
        <dbReference type="ARBA" id="ARBA00022664"/>
    </source>
</evidence>
<dbReference type="SMART" id="SM00356">
    <property type="entry name" value="ZnF_C3H1"/>
    <property type="match status" value="5"/>
</dbReference>
<feature type="domain" description="C3H1-type" evidence="14">
    <location>
        <begin position="41"/>
        <end position="68"/>
    </location>
</feature>
<evidence type="ECO:0000256" key="6">
    <source>
        <dbReference type="ARBA" id="ARBA00022771"/>
    </source>
</evidence>
<keyword evidence="9 12" id="KW-0539">Nucleus</keyword>
<evidence type="ECO:0000313" key="16">
    <source>
        <dbReference type="Proteomes" id="UP000800097"/>
    </source>
</evidence>
<gene>
    <name evidence="15" type="ORF">EI97DRAFT_22717</name>
</gene>
<keyword evidence="3 12" id="KW-0507">mRNA processing</keyword>
<comment type="similarity">
    <text evidence="2 12">Belongs to the CPSF4/YTH1 family.</text>
</comment>
<feature type="zinc finger region" description="C3H1-type" evidence="11">
    <location>
        <begin position="98"/>
        <end position="126"/>
    </location>
</feature>
<evidence type="ECO:0000256" key="5">
    <source>
        <dbReference type="ARBA" id="ARBA00022737"/>
    </source>
</evidence>
<dbReference type="InterPro" id="IPR036855">
    <property type="entry name" value="Znf_CCCH_sf"/>
</dbReference>
<keyword evidence="16" id="KW-1185">Reference proteome</keyword>
<feature type="region of interest" description="Disordered" evidence="13">
    <location>
        <begin position="1"/>
        <end position="22"/>
    </location>
</feature>
<accession>A0A6A6K1F4</accession>